<dbReference type="AlphaFoldDB" id="A0A6U3P539"/>
<sequence>MEVSLLQKEFNRVCQRCKASLSFSNEHTEQSVCRTTPHMKANEGLLRTSPELILLSGRSGTGKSALAQSLKGYVERSGGIFAMGKFDMRKQSEPYTAFVLAFNELCNHVMSTEASPATLGMRSCLHTAIGSEIEFMTELVPNISQLLGEQEKSNAKNDLTNHGYCETKNKFNFLLRKFLCAFSSKKPLVLFLDDLQWADKASLELFKTLVLDESNLNILFIGSYRDDELERNISLATCLRDIKLQNHMAVSTISLGNLDEETINMLLADILTTTGEKTSGLAQIVHSKTHGNVFAVIQFLNNMQLEGILYFCIGTLMWKWDEDEVQSDMYVTENVAEMMIFKLKNTLSPDVRNILQIGACLGGQFDPSTLSFIAERLQATKNEASLTGQELSSMHDSSTRGKQRISVIQCLNHCLGQGLLECHDGLNYQFTHDQVSTAAFSLIPQEKRDYLQLRIGQALLEKLSDIELEKKIFIVVDLLNRGVSFISRDNDKECKLLATLNLKASRKAMRSSAFTSAESYIKIGISLLGPEHWSCQTALSLEMFDTAAKIALCNRNWNDMKYYLNEIICQNLPTENKVSAYIVKMNYFFYHQHVPQEGRDIALDALSKFGVIFPKKHIKCALIKELIKTKFFLRGKCISKIRDHFVMEDERKMCIMQLMESLVIYTNSTNPTLSFLVNLKMVQWSVCHGISRYSAVAFSVYGLFLCGIMGNIAEGYECAKVAKAIVEEFNGIPESVFGCNAYINHWVEPIHIVEKRFRQDYDVLMRTGNISVALASRRISNQMSLSSGRPLASIEADIAITSRELEEHNNERLRNLLLPMWQFVLNLMGQSNDPKFLTGKVMQQDDLLRKSEENKDYLLKSTINFHQIWAAFYFGDLEYAGALVKDIQNIQSTNVGSFLVWRCALFDGLTAFALARKHQSYKWKKHAAKVTSKVRRWVEKGNVNCKHILFMFEGEMAALKGKNETVREKYSAAISTAARFGFIHDRALANELFGIHMLEIGETYFAAHCLKSACELYSRWGATAKEKHLSDKYKWFLDDKRNFLANRGGTEI</sequence>
<dbReference type="InterPro" id="IPR041664">
    <property type="entry name" value="AAA_16"/>
</dbReference>
<dbReference type="PANTHER" id="PTHR43642">
    <property type="entry name" value="HYBRID SIGNAL TRANSDUCTION HISTIDINE KINASE G"/>
    <property type="match status" value="1"/>
</dbReference>
<accession>A0A6U3P539</accession>
<organism evidence="3">
    <name type="scientific">Ditylum brightwellii</name>
    <dbReference type="NCBI Taxonomy" id="49249"/>
    <lineage>
        <taxon>Eukaryota</taxon>
        <taxon>Sar</taxon>
        <taxon>Stramenopiles</taxon>
        <taxon>Ochrophyta</taxon>
        <taxon>Bacillariophyta</taxon>
        <taxon>Mediophyceae</taxon>
        <taxon>Lithodesmiophycidae</taxon>
        <taxon>Lithodesmiales</taxon>
        <taxon>Lithodesmiaceae</taxon>
        <taxon>Ditylum</taxon>
    </lineage>
</organism>
<name>A0A6U3P539_9STRA</name>
<gene>
    <name evidence="2" type="ORF">DBRI1063_LOCUS2767</name>
    <name evidence="3" type="ORF">DBRI1063_LOCUS2769</name>
</gene>
<dbReference type="EMBL" id="HBGN01004182">
    <property type="protein sequence ID" value="CAD9316362.1"/>
    <property type="molecule type" value="Transcribed_RNA"/>
</dbReference>
<dbReference type="PANTHER" id="PTHR43642:SF1">
    <property type="entry name" value="HYBRID SIGNAL TRANSDUCTION HISTIDINE KINASE G"/>
    <property type="match status" value="1"/>
</dbReference>
<dbReference type="Gene3D" id="3.40.50.300">
    <property type="entry name" value="P-loop containing nucleotide triphosphate hydrolases"/>
    <property type="match status" value="1"/>
</dbReference>
<dbReference type="Pfam" id="PF13191">
    <property type="entry name" value="AAA_16"/>
    <property type="match status" value="1"/>
</dbReference>
<evidence type="ECO:0000313" key="2">
    <source>
        <dbReference type="EMBL" id="CAD9316360.1"/>
    </source>
</evidence>
<reference evidence="3" key="1">
    <citation type="submission" date="2021-01" db="EMBL/GenBank/DDBJ databases">
        <authorList>
            <person name="Corre E."/>
            <person name="Pelletier E."/>
            <person name="Niang G."/>
            <person name="Scheremetjew M."/>
            <person name="Finn R."/>
            <person name="Kale V."/>
            <person name="Holt S."/>
            <person name="Cochrane G."/>
            <person name="Meng A."/>
            <person name="Brown T."/>
            <person name="Cohen L."/>
        </authorList>
    </citation>
    <scope>NUCLEOTIDE SEQUENCE</scope>
    <source>
        <strain evidence="3">Pop2</strain>
    </source>
</reference>
<dbReference type="SUPFAM" id="SSF52540">
    <property type="entry name" value="P-loop containing nucleoside triphosphate hydrolases"/>
    <property type="match status" value="1"/>
</dbReference>
<protein>
    <recommendedName>
        <fullName evidence="1">Orc1-like AAA ATPase domain-containing protein</fullName>
    </recommendedName>
</protein>
<dbReference type="EMBL" id="HBGN01004180">
    <property type="protein sequence ID" value="CAD9316360.1"/>
    <property type="molecule type" value="Transcribed_RNA"/>
</dbReference>
<dbReference type="InterPro" id="IPR053159">
    <property type="entry name" value="Hybrid_Histidine_Kinase"/>
</dbReference>
<dbReference type="InterPro" id="IPR027417">
    <property type="entry name" value="P-loop_NTPase"/>
</dbReference>
<evidence type="ECO:0000259" key="1">
    <source>
        <dbReference type="Pfam" id="PF13191"/>
    </source>
</evidence>
<proteinExistence type="predicted"/>
<evidence type="ECO:0000313" key="3">
    <source>
        <dbReference type="EMBL" id="CAD9316362.1"/>
    </source>
</evidence>
<feature type="domain" description="Orc1-like AAA ATPase" evidence="1">
    <location>
        <begin position="46"/>
        <end position="221"/>
    </location>
</feature>